<name>G6XJ79_9PROT</name>
<dbReference type="eggNOG" id="COG5360">
    <property type="taxonomic scope" value="Bacteria"/>
</dbReference>
<feature type="domain" description="Heparinase II/III-like C-terminal" evidence="3">
    <location>
        <begin position="295"/>
        <end position="508"/>
    </location>
</feature>
<dbReference type="GO" id="GO:0030313">
    <property type="term" value="C:cell envelope"/>
    <property type="evidence" value="ECO:0007669"/>
    <property type="project" value="UniProtKB-SubCell"/>
</dbReference>
<dbReference type="Pfam" id="PF07940">
    <property type="entry name" value="Hepar_II_III_C"/>
    <property type="match status" value="1"/>
</dbReference>
<keyword evidence="5" id="KW-1185">Reference proteome</keyword>
<dbReference type="GO" id="GO:0016829">
    <property type="term" value="F:lyase activity"/>
    <property type="evidence" value="ECO:0007669"/>
    <property type="project" value="InterPro"/>
</dbReference>
<organism evidence="4 5">
    <name type="scientific">Gluconobacter morbifer G707</name>
    <dbReference type="NCBI Taxonomy" id="1088869"/>
    <lineage>
        <taxon>Bacteria</taxon>
        <taxon>Pseudomonadati</taxon>
        <taxon>Pseudomonadota</taxon>
        <taxon>Alphaproteobacteria</taxon>
        <taxon>Acetobacterales</taxon>
        <taxon>Acetobacteraceae</taxon>
        <taxon>Gluconobacter</taxon>
    </lineage>
</organism>
<reference evidence="4 5" key="1">
    <citation type="submission" date="2011-10" db="EMBL/GenBank/DDBJ databases">
        <title>Genome sequence of Gluconobacter morbifer G707, isolated from Drosophila gut.</title>
        <authorList>
            <person name="Lee W.-J."/>
            <person name="Kim E.-K."/>
        </authorList>
    </citation>
    <scope>NUCLEOTIDE SEQUENCE [LARGE SCALE GENOMIC DNA]</scope>
    <source>
        <strain evidence="4 5">G707</strain>
    </source>
</reference>
<dbReference type="RefSeq" id="WP_008851692.1">
    <property type="nucleotide sequence ID" value="NZ_AGQV01000004.1"/>
</dbReference>
<dbReference type="STRING" id="1088869.GMO_15450"/>
<feature type="region of interest" description="Disordered" evidence="2">
    <location>
        <begin position="515"/>
        <end position="592"/>
    </location>
</feature>
<evidence type="ECO:0000256" key="1">
    <source>
        <dbReference type="ARBA" id="ARBA00004196"/>
    </source>
</evidence>
<dbReference type="Proteomes" id="UP000004949">
    <property type="component" value="Unassembled WGS sequence"/>
</dbReference>
<evidence type="ECO:0000313" key="5">
    <source>
        <dbReference type="Proteomes" id="UP000004949"/>
    </source>
</evidence>
<dbReference type="AlphaFoldDB" id="G6XJ79"/>
<dbReference type="OrthoDB" id="9787373at2"/>
<dbReference type="InterPro" id="IPR012480">
    <property type="entry name" value="Hepar_II_III_C"/>
</dbReference>
<sequence length="592" mass="65355">MSFRQWFQGLRLSLARLPVGGTPSEGPVHAYRDPWKGDPEQGARLIGGRFRFDRQDYRLPHGDWERGPWPAPAREWLHGFSWLRDLRALGSDEARLTARALVQDWLSHPPTDPLIRNACVTGSRLASWLSNHEFCLASADRQLQHRLMERMLLEGRTIAALLPLPPQGWCGLTALRGLLAAAMAMPEHTGFMSRYLRYLPAELDRLILSDGMVAERSPEAQFRVARELAEMSVMFRTAHASVPPDIETALDKVCPVLRAFCHGDGALAVFNGANERSADEVDDVLALGARQKLIAPAMARGKFSRLGLGKSLLIVDSGRPAAAGFDRTAHAGTLSFEFSHHRHRLFVNCGSAMTGPWEEAMRSSAAHTVLVAGGLSSTDFGPDGHVTRRPPHVTAEHQTNGEAHWLSLSHDGYHAPLGVKWTRHLYLGDEGEDFRGQEILEGEREVDFAIRFHVHPDVWVLPDDEDIILRAGGLIWRFRQRGGAMRLEDDVYLGRGQREVTKQIVITPLHVQPAPVEETSVEKTGEAGNNDAAGQAAPEAAAEQSGKAADAPKAETAGEAPATTSVTRKATPRKVRKLTHQTVTWLLERIPE</sequence>
<comment type="caution">
    <text evidence="4">The sequence shown here is derived from an EMBL/GenBank/DDBJ whole genome shotgun (WGS) entry which is preliminary data.</text>
</comment>
<feature type="compositionally biased region" description="Basic residues" evidence="2">
    <location>
        <begin position="570"/>
        <end position="579"/>
    </location>
</feature>
<dbReference type="Gene3D" id="2.70.98.70">
    <property type="match status" value="1"/>
</dbReference>
<dbReference type="PATRIC" id="fig|1088869.3.peg.1542"/>
<comment type="subcellular location">
    <subcellularLocation>
        <location evidence="1">Cell envelope</location>
    </subcellularLocation>
</comment>
<dbReference type="EMBL" id="AGQV01000004">
    <property type="protein sequence ID" value="EHH68195.1"/>
    <property type="molecule type" value="Genomic_DNA"/>
</dbReference>
<evidence type="ECO:0000313" key="4">
    <source>
        <dbReference type="EMBL" id="EHH68195.1"/>
    </source>
</evidence>
<dbReference type="Gene3D" id="1.50.10.100">
    <property type="entry name" value="Chondroitin AC/alginate lyase"/>
    <property type="match status" value="1"/>
</dbReference>
<proteinExistence type="predicted"/>
<evidence type="ECO:0000259" key="3">
    <source>
        <dbReference type="Pfam" id="PF07940"/>
    </source>
</evidence>
<accession>G6XJ79</accession>
<dbReference type="InterPro" id="IPR008929">
    <property type="entry name" value="Chondroitin_lyas"/>
</dbReference>
<feature type="compositionally biased region" description="Low complexity" evidence="2">
    <location>
        <begin position="531"/>
        <end position="551"/>
    </location>
</feature>
<gene>
    <name evidence="4" type="ORF">GMO_15450</name>
</gene>
<evidence type="ECO:0000256" key="2">
    <source>
        <dbReference type="SAM" id="MobiDB-lite"/>
    </source>
</evidence>
<protein>
    <recommendedName>
        <fullName evidence="3">Heparinase II/III-like C-terminal domain-containing protein</fullName>
    </recommendedName>
</protein>